<accession>A0A848KUF3</accession>
<dbReference type="EMBL" id="JABBNB010000010">
    <property type="protein sequence ID" value="NMO01902.1"/>
    <property type="molecule type" value="Genomic_DNA"/>
</dbReference>
<sequence length="68" mass="7397">MNGTLKIAQQDLATEHAHSWDAYIQLAPCAIARPKAEGFPPAALRASAAVARAPRRFADANLRRRCLV</sequence>
<evidence type="ECO:0000313" key="2">
    <source>
        <dbReference type="Proteomes" id="UP000550729"/>
    </source>
</evidence>
<protein>
    <submittedName>
        <fullName evidence="1">Uncharacterized protein</fullName>
    </submittedName>
</protein>
<evidence type="ECO:0000313" key="1">
    <source>
        <dbReference type="EMBL" id="NMO01902.1"/>
    </source>
</evidence>
<proteinExistence type="predicted"/>
<reference evidence="1 2" key="1">
    <citation type="submission" date="2020-04" db="EMBL/GenBank/DDBJ databases">
        <title>Gordonia sp. nov. TBRC 11910.</title>
        <authorList>
            <person name="Suriyachadkun C."/>
        </authorList>
    </citation>
    <scope>NUCLEOTIDE SEQUENCE [LARGE SCALE GENOMIC DNA]</scope>
    <source>
        <strain evidence="1 2">TBRC 11910</strain>
    </source>
</reference>
<dbReference type="AlphaFoldDB" id="A0A848KUF3"/>
<comment type="caution">
    <text evidence="1">The sequence shown here is derived from an EMBL/GenBank/DDBJ whole genome shotgun (WGS) entry which is preliminary data.</text>
</comment>
<dbReference type="Proteomes" id="UP000550729">
    <property type="component" value="Unassembled WGS sequence"/>
</dbReference>
<organism evidence="1 2">
    <name type="scientific">Gordonia asplenii</name>
    <dbReference type="NCBI Taxonomy" id="2725283"/>
    <lineage>
        <taxon>Bacteria</taxon>
        <taxon>Bacillati</taxon>
        <taxon>Actinomycetota</taxon>
        <taxon>Actinomycetes</taxon>
        <taxon>Mycobacteriales</taxon>
        <taxon>Gordoniaceae</taxon>
        <taxon>Gordonia</taxon>
    </lineage>
</organism>
<keyword evidence="2" id="KW-1185">Reference proteome</keyword>
<name>A0A848KUF3_9ACTN</name>
<gene>
    <name evidence="1" type="ORF">HH308_11845</name>
</gene>
<dbReference type="RefSeq" id="WP_170194408.1">
    <property type="nucleotide sequence ID" value="NZ_JABBNB010000010.1"/>
</dbReference>